<evidence type="ECO:0000313" key="4">
    <source>
        <dbReference type="Proteomes" id="UP001165060"/>
    </source>
</evidence>
<keyword evidence="4" id="KW-1185">Reference proteome</keyword>
<dbReference type="InterPro" id="IPR036865">
    <property type="entry name" value="CRAL-TRIO_dom_sf"/>
</dbReference>
<reference evidence="3 4" key="1">
    <citation type="journal article" date="2023" name="Commun. Biol.">
        <title>Genome analysis of Parmales, the sister group of diatoms, reveals the evolutionary specialization of diatoms from phago-mixotrophs to photoautotrophs.</title>
        <authorList>
            <person name="Ban H."/>
            <person name="Sato S."/>
            <person name="Yoshikawa S."/>
            <person name="Yamada K."/>
            <person name="Nakamura Y."/>
            <person name="Ichinomiya M."/>
            <person name="Sato N."/>
            <person name="Blanc-Mathieu R."/>
            <person name="Endo H."/>
            <person name="Kuwata A."/>
            <person name="Ogata H."/>
        </authorList>
    </citation>
    <scope>NUCLEOTIDE SEQUENCE [LARGE SCALE GENOMIC DNA]</scope>
</reference>
<feature type="compositionally biased region" description="Basic and acidic residues" evidence="1">
    <location>
        <begin position="284"/>
        <end position="296"/>
    </location>
</feature>
<name>A0ABQ6N060_9STRA</name>
<dbReference type="Proteomes" id="UP001165060">
    <property type="component" value="Unassembled WGS sequence"/>
</dbReference>
<dbReference type="SUPFAM" id="SSF46938">
    <property type="entry name" value="CRAL/TRIO N-terminal domain"/>
    <property type="match status" value="1"/>
</dbReference>
<evidence type="ECO:0000256" key="1">
    <source>
        <dbReference type="SAM" id="MobiDB-lite"/>
    </source>
</evidence>
<dbReference type="EMBL" id="BRYB01000727">
    <property type="protein sequence ID" value="GMI36367.1"/>
    <property type="molecule type" value="Genomic_DNA"/>
</dbReference>
<dbReference type="PANTHER" id="PTHR46277">
    <property type="entry name" value="OS03G0850700 PROTEIN"/>
    <property type="match status" value="1"/>
</dbReference>
<dbReference type="Pfam" id="PF00650">
    <property type="entry name" value="CRAL_TRIO"/>
    <property type="match status" value="1"/>
</dbReference>
<feature type="domain" description="CRAL-TRIO" evidence="2">
    <location>
        <begin position="134"/>
        <end position="296"/>
    </location>
</feature>
<dbReference type="InterPro" id="IPR036273">
    <property type="entry name" value="CRAL/TRIO_N_dom_sf"/>
</dbReference>
<dbReference type="PROSITE" id="PS50191">
    <property type="entry name" value="CRAL_TRIO"/>
    <property type="match status" value="1"/>
</dbReference>
<protein>
    <recommendedName>
        <fullName evidence="2">CRAL-TRIO domain-containing protein</fullName>
    </recommendedName>
</protein>
<evidence type="ECO:0000313" key="3">
    <source>
        <dbReference type="EMBL" id="GMI36367.1"/>
    </source>
</evidence>
<organism evidence="3 4">
    <name type="scientific">Tetraparma gracilis</name>
    <dbReference type="NCBI Taxonomy" id="2962635"/>
    <lineage>
        <taxon>Eukaryota</taxon>
        <taxon>Sar</taxon>
        <taxon>Stramenopiles</taxon>
        <taxon>Ochrophyta</taxon>
        <taxon>Bolidophyceae</taxon>
        <taxon>Parmales</taxon>
        <taxon>Triparmaceae</taxon>
        <taxon>Tetraparma</taxon>
    </lineage>
</organism>
<dbReference type="CDD" id="cd00170">
    <property type="entry name" value="SEC14"/>
    <property type="match status" value="1"/>
</dbReference>
<dbReference type="InterPro" id="IPR001251">
    <property type="entry name" value="CRAL-TRIO_dom"/>
</dbReference>
<dbReference type="PANTHER" id="PTHR46277:SF3">
    <property type="entry name" value="BINDING PROTEIN, PUTATIVE-RELATED"/>
    <property type="match status" value="1"/>
</dbReference>
<sequence>MDSSPISSPASVKQVVSVDWDESTSTLGTPEDLSVAFPPPTLTDRRHTAINAVLPVPLVDRSPSLHLYSPSPAELELLGPFREADPTFAPLPPGKLLRFLRARDLKLAPAADNLRAHLAWHGRICPETVTAEDVGAVALGSESLKFLGFSGGGQPIIEANVARWNPHEYDDATNELYMAYFMVECERAMRSATNTIMIFDVSAWAMWHSKHLGKLKALIGQAQTHFPERLHRVLLCEAPYLFRSVWAMLQPFINKTTAQKIKFVQGKEQKVKALRELGINPEDMPERLGGAKKDGDFPCPGFP</sequence>
<gene>
    <name evidence="3" type="ORF">TeGR_g2283</name>
</gene>
<comment type="caution">
    <text evidence="3">The sequence shown here is derived from an EMBL/GenBank/DDBJ whole genome shotgun (WGS) entry which is preliminary data.</text>
</comment>
<dbReference type="SMART" id="SM00516">
    <property type="entry name" value="SEC14"/>
    <property type="match status" value="1"/>
</dbReference>
<accession>A0ABQ6N060</accession>
<feature type="region of interest" description="Disordered" evidence="1">
    <location>
        <begin position="284"/>
        <end position="303"/>
    </location>
</feature>
<proteinExistence type="predicted"/>
<dbReference type="SUPFAM" id="SSF52087">
    <property type="entry name" value="CRAL/TRIO domain"/>
    <property type="match status" value="1"/>
</dbReference>
<dbReference type="Gene3D" id="3.40.525.10">
    <property type="entry name" value="CRAL-TRIO lipid binding domain"/>
    <property type="match status" value="1"/>
</dbReference>
<evidence type="ECO:0000259" key="2">
    <source>
        <dbReference type="PROSITE" id="PS50191"/>
    </source>
</evidence>